<dbReference type="Pfam" id="PF01138">
    <property type="entry name" value="RNase_PH"/>
    <property type="match status" value="1"/>
</dbReference>
<dbReference type="GO" id="GO:0000176">
    <property type="term" value="C:nuclear exosome (RNase complex)"/>
    <property type="evidence" value="ECO:0007669"/>
    <property type="project" value="TreeGrafter"/>
</dbReference>
<dbReference type="AlphaFoldDB" id="A0A9N6WRF7"/>
<sequence>MAGLELLNDQQLRIDGRRPNELRQIQCSMGVFSQADGSAYLEQGNTKVLAAVYGPHEIRGSKSKALHDQVLVNCQFSMATFSTGERKTRPRGDRKSQEMSNHLKSTFEAVIKTELYPRSQIDIFVEVLQADGGVYSACVNSAMLALIDAGIPIKDTITSCTSSLISGVPTVDVSHVESSGGSPELMVSVLPHSKQIVYMSLTQRFHVDYLDKVLDTAVKGCIDVASILERHVRNHVTKLGASTEWQT</sequence>
<dbReference type="InterPro" id="IPR050080">
    <property type="entry name" value="RNase_PH"/>
</dbReference>
<keyword evidence="5" id="KW-0271">Exosome</keyword>
<dbReference type="InterPro" id="IPR036345">
    <property type="entry name" value="ExoRNase_PH_dom2_sf"/>
</dbReference>
<name>A0A9N6WRF7_9CRUS</name>
<evidence type="ECO:0000313" key="10">
    <source>
        <dbReference type="EMBL" id="CAG4645743.1"/>
    </source>
</evidence>
<evidence type="ECO:0000256" key="3">
    <source>
        <dbReference type="ARBA" id="ARBA00006678"/>
    </source>
</evidence>
<dbReference type="EMBL" id="OC989088">
    <property type="protein sequence ID" value="CAG4645743.1"/>
    <property type="molecule type" value="Genomic_DNA"/>
</dbReference>
<dbReference type="GO" id="GO:0071051">
    <property type="term" value="P:poly(A)-dependent snoRNA 3'-end processing"/>
    <property type="evidence" value="ECO:0007669"/>
    <property type="project" value="TreeGrafter"/>
</dbReference>
<dbReference type="InterPro" id="IPR001247">
    <property type="entry name" value="ExoRNase_PH_dom1"/>
</dbReference>
<feature type="domain" description="Exoribonuclease phosphorolytic" evidence="9">
    <location>
        <begin position="21"/>
        <end position="152"/>
    </location>
</feature>
<proteinExistence type="inferred from homology"/>
<evidence type="ECO:0000256" key="4">
    <source>
        <dbReference type="ARBA" id="ARBA00022490"/>
    </source>
</evidence>
<evidence type="ECO:0000256" key="6">
    <source>
        <dbReference type="ARBA" id="ARBA00058393"/>
    </source>
</evidence>
<dbReference type="InterPro" id="IPR020568">
    <property type="entry name" value="Ribosomal_Su5_D2-typ_SF"/>
</dbReference>
<evidence type="ECO:0000259" key="9">
    <source>
        <dbReference type="Pfam" id="PF01138"/>
    </source>
</evidence>
<dbReference type="PANTHER" id="PTHR11953">
    <property type="entry name" value="EXOSOME COMPLEX COMPONENT"/>
    <property type="match status" value="1"/>
</dbReference>
<dbReference type="GO" id="GO:0034475">
    <property type="term" value="P:U4 snRNA 3'-end processing"/>
    <property type="evidence" value="ECO:0007669"/>
    <property type="project" value="TreeGrafter"/>
</dbReference>
<dbReference type="SUPFAM" id="SSF55666">
    <property type="entry name" value="Ribonuclease PH domain 2-like"/>
    <property type="match status" value="1"/>
</dbReference>
<evidence type="ECO:0000256" key="8">
    <source>
        <dbReference type="ARBA" id="ARBA00073078"/>
    </source>
</evidence>
<dbReference type="InterPro" id="IPR027408">
    <property type="entry name" value="PNPase/RNase_PH_dom_sf"/>
</dbReference>
<gene>
    <name evidence="10" type="primary">EOG090X0BHT</name>
</gene>
<comment type="similarity">
    <text evidence="3">Belongs to the RNase PH family.</text>
</comment>
<comment type="subcellular location">
    <subcellularLocation>
        <location evidence="1">Cytoplasm</location>
    </subcellularLocation>
    <subcellularLocation>
        <location evidence="2">Nucleus</location>
        <location evidence="2">Nucleolus</location>
    </subcellularLocation>
</comment>
<dbReference type="GO" id="GO:0016075">
    <property type="term" value="P:rRNA catabolic process"/>
    <property type="evidence" value="ECO:0007669"/>
    <property type="project" value="TreeGrafter"/>
</dbReference>
<dbReference type="GO" id="GO:0005730">
    <property type="term" value="C:nucleolus"/>
    <property type="evidence" value="ECO:0007669"/>
    <property type="project" value="UniProtKB-SubCell"/>
</dbReference>
<dbReference type="GO" id="GO:0003723">
    <property type="term" value="F:RNA binding"/>
    <property type="evidence" value="ECO:0007669"/>
    <property type="project" value="TreeGrafter"/>
</dbReference>
<keyword evidence="4" id="KW-0963">Cytoplasm</keyword>
<dbReference type="Gene3D" id="3.30.230.70">
    <property type="entry name" value="GHMP Kinase, N-terminal domain"/>
    <property type="match status" value="1"/>
</dbReference>
<dbReference type="GO" id="GO:0071028">
    <property type="term" value="P:nuclear mRNA surveillance"/>
    <property type="evidence" value="ECO:0007669"/>
    <property type="project" value="TreeGrafter"/>
</dbReference>
<evidence type="ECO:0000256" key="2">
    <source>
        <dbReference type="ARBA" id="ARBA00004604"/>
    </source>
</evidence>
<dbReference type="PANTHER" id="PTHR11953:SF0">
    <property type="entry name" value="EXOSOME COMPLEX COMPONENT RRP41"/>
    <property type="match status" value="1"/>
</dbReference>
<dbReference type="GO" id="GO:0000177">
    <property type="term" value="C:cytoplasmic exosome (RNase complex)"/>
    <property type="evidence" value="ECO:0007669"/>
    <property type="project" value="TreeGrafter"/>
</dbReference>
<dbReference type="FunFam" id="3.30.230.70:FF:000004">
    <property type="entry name" value="Exosome complex component Rrp41"/>
    <property type="match status" value="1"/>
</dbReference>
<dbReference type="CDD" id="cd11370">
    <property type="entry name" value="RNase_PH_RRP41"/>
    <property type="match status" value="1"/>
</dbReference>
<comment type="subunit">
    <text evidence="7">Component of the RNA exosome complex.</text>
</comment>
<reference evidence="10" key="1">
    <citation type="submission" date="2021-04" db="EMBL/GenBank/DDBJ databases">
        <authorList>
            <person name="Cornetti L."/>
        </authorList>
    </citation>
    <scope>NUCLEOTIDE SEQUENCE</scope>
</reference>
<evidence type="ECO:0000256" key="5">
    <source>
        <dbReference type="ARBA" id="ARBA00022835"/>
    </source>
</evidence>
<comment type="function">
    <text evidence="6">Non-catalytic component of the RNA exosome complex which has 3'-&gt;5' exoribonuclease activity and participates in a multitude of cellular RNA processing and degradation events.</text>
</comment>
<accession>A0A9N6WRF7</accession>
<dbReference type="SUPFAM" id="SSF54211">
    <property type="entry name" value="Ribosomal protein S5 domain 2-like"/>
    <property type="match status" value="1"/>
</dbReference>
<evidence type="ECO:0000256" key="1">
    <source>
        <dbReference type="ARBA" id="ARBA00004496"/>
    </source>
</evidence>
<evidence type="ECO:0000256" key="7">
    <source>
        <dbReference type="ARBA" id="ARBA00062379"/>
    </source>
</evidence>
<organism evidence="10">
    <name type="scientific">Lynceus sp. MCZ IZ 141354</name>
    <dbReference type="NCBI Taxonomy" id="1930659"/>
    <lineage>
        <taxon>Eukaryota</taxon>
        <taxon>Metazoa</taxon>
        <taxon>Ecdysozoa</taxon>
        <taxon>Arthropoda</taxon>
        <taxon>Crustacea</taxon>
        <taxon>Branchiopoda</taxon>
        <taxon>Diplostraca</taxon>
        <taxon>Laevicaudata</taxon>
        <taxon>Lynceidae</taxon>
        <taxon>Lynceus</taxon>
    </lineage>
</organism>
<protein>
    <recommendedName>
        <fullName evidence="8">Putative exosome complex component RRP41</fullName>
    </recommendedName>
</protein>